<dbReference type="InterPro" id="IPR032687">
    <property type="entry name" value="AraC-type_N"/>
</dbReference>
<dbReference type="InterPro" id="IPR020449">
    <property type="entry name" value="Tscrpt_reg_AraC-type_HTH"/>
</dbReference>
<dbReference type="InterPro" id="IPR009057">
    <property type="entry name" value="Homeodomain-like_sf"/>
</dbReference>
<protein>
    <submittedName>
        <fullName evidence="1">Uncharacterized protein</fullName>
    </submittedName>
</protein>
<organism evidence="1">
    <name type="scientific">Ectopseudomonas oleovorans</name>
    <name type="common">Pseudomonas oleovorans</name>
    <dbReference type="NCBI Taxonomy" id="301"/>
    <lineage>
        <taxon>Bacteria</taxon>
        <taxon>Pseudomonadati</taxon>
        <taxon>Pseudomonadota</taxon>
        <taxon>Gammaproteobacteria</taxon>
        <taxon>Pseudomonadales</taxon>
        <taxon>Pseudomonadaceae</taxon>
        <taxon>Ectopseudomonas</taxon>
    </lineage>
</organism>
<evidence type="ECO:0000313" key="1">
    <source>
        <dbReference type="EMBL" id="VDN66343.1"/>
    </source>
</evidence>
<accession>A0A653BCM5</accession>
<dbReference type="EMBL" id="LR130779">
    <property type="protein sequence ID" value="VDN66343.1"/>
    <property type="molecule type" value="Genomic_DNA"/>
</dbReference>
<dbReference type="SMART" id="SM00342">
    <property type="entry name" value="HTH_ARAC"/>
    <property type="match status" value="1"/>
</dbReference>
<dbReference type="PANTHER" id="PTHR47894">
    <property type="entry name" value="HTH-TYPE TRANSCRIPTIONAL REGULATOR GADX"/>
    <property type="match status" value="1"/>
</dbReference>
<dbReference type="Gene3D" id="1.10.10.60">
    <property type="entry name" value="Homeodomain-like"/>
    <property type="match status" value="1"/>
</dbReference>
<sequence length="340" mass="37991">MTAIVTEKGTISVQLVAEALLEWRRRGLSEAPLLAQAGITPGQLLRPYARVSASAYAQLWRAIALAMDDEFFGMNARRMKSGSFAFMARTALREADLGSALESMLSFLGLIFDGLRPRLERQGSLAQIVLDESGEVPGRAFSSFTLWLMLHGLACWLVGRRIAILSVELRCAMPDYCGDYRVMFSDNLRFGRASNRLLFNADCLDLPLRRSERELRRFLAGAPGNILVRYRDPQSLGARIKAYLRSLNAGRWPDLDALSGHFYMAPSTLRRKLAQEGQSYQGLKDQVRRDLAIARLDEGASHFAELAYELGFADTSAFYKAFKKWTGTTPGQYRALEGVD</sequence>
<dbReference type="Pfam" id="PF12833">
    <property type="entry name" value="HTH_18"/>
    <property type="match status" value="1"/>
</dbReference>
<gene>
    <name evidence="1" type="ORF">POT9AD_5368</name>
</gene>
<dbReference type="PROSITE" id="PS01124">
    <property type="entry name" value="HTH_ARAC_FAMILY_2"/>
    <property type="match status" value="1"/>
</dbReference>
<dbReference type="GO" id="GO:0000976">
    <property type="term" value="F:transcription cis-regulatory region binding"/>
    <property type="evidence" value="ECO:0007669"/>
    <property type="project" value="TreeGrafter"/>
</dbReference>
<name>A0A653BCM5_ECTOL</name>
<dbReference type="SUPFAM" id="SSF46689">
    <property type="entry name" value="Homeodomain-like"/>
    <property type="match status" value="1"/>
</dbReference>
<dbReference type="Pfam" id="PF12625">
    <property type="entry name" value="Arabinose_bd"/>
    <property type="match status" value="1"/>
</dbReference>
<proteinExistence type="predicted"/>
<dbReference type="PANTHER" id="PTHR47894:SF1">
    <property type="entry name" value="HTH-TYPE TRANSCRIPTIONAL REGULATOR VQSM"/>
    <property type="match status" value="1"/>
</dbReference>
<reference evidence="1" key="1">
    <citation type="submission" date="2018-11" db="EMBL/GenBank/DDBJ databases">
        <authorList>
            <consortium name="Genoscope - CEA"/>
            <person name="William W."/>
        </authorList>
    </citation>
    <scope>NUCLEOTIDE SEQUENCE [LARGE SCALE GENOMIC DNA]</scope>
    <source>
        <strain evidence="1">T9AD</strain>
    </source>
</reference>
<dbReference type="OrthoDB" id="5582699at2"/>
<dbReference type="AlphaFoldDB" id="A0A653BCM5"/>
<dbReference type="PRINTS" id="PR00032">
    <property type="entry name" value="HTHARAC"/>
</dbReference>
<dbReference type="GO" id="GO:0003700">
    <property type="term" value="F:DNA-binding transcription factor activity"/>
    <property type="evidence" value="ECO:0007669"/>
    <property type="project" value="InterPro"/>
</dbReference>
<dbReference type="InterPro" id="IPR018060">
    <property type="entry name" value="HTH_AraC"/>
</dbReference>
<dbReference type="GO" id="GO:0005829">
    <property type="term" value="C:cytosol"/>
    <property type="evidence" value="ECO:0007669"/>
    <property type="project" value="TreeGrafter"/>
</dbReference>